<accession>A0A4Y2GJW8</accession>
<sequence length="112" mass="13350">MRLCVWSRSWDWKWIRMISMSLWKSTAKSRPPKTLWNCIVFHSKIMEESLSEKEEVTAKKQYFDTIREGQKAGKTIALYIEKNHPNKAVTKRHTNILNDIAVPHLRQILKLR</sequence>
<organism evidence="1 2">
    <name type="scientific">Araneus ventricosus</name>
    <name type="common">Orbweaver spider</name>
    <name type="synonym">Epeira ventricosa</name>
    <dbReference type="NCBI Taxonomy" id="182803"/>
    <lineage>
        <taxon>Eukaryota</taxon>
        <taxon>Metazoa</taxon>
        <taxon>Ecdysozoa</taxon>
        <taxon>Arthropoda</taxon>
        <taxon>Chelicerata</taxon>
        <taxon>Arachnida</taxon>
        <taxon>Araneae</taxon>
        <taxon>Araneomorphae</taxon>
        <taxon>Entelegynae</taxon>
        <taxon>Araneoidea</taxon>
        <taxon>Araneidae</taxon>
        <taxon>Araneus</taxon>
    </lineage>
</organism>
<protein>
    <submittedName>
        <fullName evidence="1">Uncharacterized protein</fullName>
    </submittedName>
</protein>
<dbReference type="EMBL" id="BGPR01001437">
    <property type="protein sequence ID" value="GBM53920.1"/>
    <property type="molecule type" value="Genomic_DNA"/>
</dbReference>
<reference evidence="1 2" key="1">
    <citation type="journal article" date="2019" name="Sci. Rep.">
        <title>Orb-weaving spider Araneus ventricosus genome elucidates the spidroin gene catalogue.</title>
        <authorList>
            <person name="Kono N."/>
            <person name="Nakamura H."/>
            <person name="Ohtoshi R."/>
            <person name="Moran D.A.P."/>
            <person name="Shinohara A."/>
            <person name="Yoshida Y."/>
            <person name="Fujiwara M."/>
            <person name="Mori M."/>
            <person name="Tomita M."/>
            <person name="Arakawa K."/>
        </authorList>
    </citation>
    <scope>NUCLEOTIDE SEQUENCE [LARGE SCALE GENOMIC DNA]</scope>
</reference>
<proteinExistence type="predicted"/>
<comment type="caution">
    <text evidence="1">The sequence shown here is derived from an EMBL/GenBank/DDBJ whole genome shotgun (WGS) entry which is preliminary data.</text>
</comment>
<keyword evidence="2" id="KW-1185">Reference proteome</keyword>
<evidence type="ECO:0000313" key="2">
    <source>
        <dbReference type="Proteomes" id="UP000499080"/>
    </source>
</evidence>
<gene>
    <name evidence="1" type="ORF">AVEN_64842_1</name>
</gene>
<evidence type="ECO:0000313" key="1">
    <source>
        <dbReference type="EMBL" id="GBM53920.1"/>
    </source>
</evidence>
<dbReference type="AlphaFoldDB" id="A0A4Y2GJW8"/>
<dbReference type="Proteomes" id="UP000499080">
    <property type="component" value="Unassembled WGS sequence"/>
</dbReference>
<name>A0A4Y2GJW8_ARAVE</name>